<dbReference type="AlphaFoldDB" id="A0A8X7P477"/>
<comment type="caution">
    <text evidence="1">The sequence shown here is derived from an EMBL/GenBank/DDBJ whole genome shotgun (WGS) entry which is preliminary data.</text>
</comment>
<dbReference type="EMBL" id="JAAMPC010000115">
    <property type="protein sequence ID" value="KAG2244042.1"/>
    <property type="molecule type" value="Genomic_DNA"/>
</dbReference>
<accession>A0A8X7P477</accession>
<keyword evidence="2" id="KW-1185">Reference proteome</keyword>
<evidence type="ECO:0000313" key="2">
    <source>
        <dbReference type="Proteomes" id="UP000886595"/>
    </source>
</evidence>
<reference evidence="1 2" key="1">
    <citation type="submission" date="2020-02" db="EMBL/GenBank/DDBJ databases">
        <authorList>
            <person name="Ma Q."/>
            <person name="Huang Y."/>
            <person name="Song X."/>
            <person name="Pei D."/>
        </authorList>
    </citation>
    <scope>NUCLEOTIDE SEQUENCE [LARGE SCALE GENOMIC DNA]</scope>
    <source>
        <strain evidence="1">Sxm20200214</strain>
        <tissue evidence="1">Leaf</tissue>
    </source>
</reference>
<dbReference type="Proteomes" id="UP000886595">
    <property type="component" value="Unassembled WGS sequence"/>
</dbReference>
<organism evidence="1 2">
    <name type="scientific">Brassica carinata</name>
    <name type="common">Ethiopian mustard</name>
    <name type="synonym">Abyssinian cabbage</name>
    <dbReference type="NCBI Taxonomy" id="52824"/>
    <lineage>
        <taxon>Eukaryota</taxon>
        <taxon>Viridiplantae</taxon>
        <taxon>Streptophyta</taxon>
        <taxon>Embryophyta</taxon>
        <taxon>Tracheophyta</taxon>
        <taxon>Spermatophyta</taxon>
        <taxon>Magnoliopsida</taxon>
        <taxon>eudicotyledons</taxon>
        <taxon>Gunneridae</taxon>
        <taxon>Pentapetalae</taxon>
        <taxon>rosids</taxon>
        <taxon>malvids</taxon>
        <taxon>Brassicales</taxon>
        <taxon>Brassicaceae</taxon>
        <taxon>Brassiceae</taxon>
        <taxon>Brassica</taxon>
    </lineage>
</organism>
<evidence type="ECO:0000313" key="1">
    <source>
        <dbReference type="EMBL" id="KAG2244042.1"/>
    </source>
</evidence>
<protein>
    <submittedName>
        <fullName evidence="1">Uncharacterized protein</fullName>
    </submittedName>
</protein>
<proteinExistence type="predicted"/>
<gene>
    <name evidence="1" type="ORF">Bca52824_094111</name>
</gene>
<sequence length="96" mass="10675">MGRLGLSSPPTAWELIIQWIQGLPPLLVLKTAVIQAWQGAIYLIWQERNRRFHDGLTVPPTRILNSLIALLRIKALALTASGRALGDKLLPLWSGE</sequence>
<name>A0A8X7P477_BRACI</name>